<name>A0A3N1XRZ9_9FIRM</name>
<comment type="caution">
    <text evidence="2">The sequence shown here is derived from an EMBL/GenBank/DDBJ whole genome shotgun (WGS) entry which is preliminary data.</text>
</comment>
<organism evidence="2 3">
    <name type="scientific">Mobilisporobacter senegalensis</name>
    <dbReference type="NCBI Taxonomy" id="1329262"/>
    <lineage>
        <taxon>Bacteria</taxon>
        <taxon>Bacillati</taxon>
        <taxon>Bacillota</taxon>
        <taxon>Clostridia</taxon>
        <taxon>Lachnospirales</taxon>
        <taxon>Lachnospiraceae</taxon>
        <taxon>Mobilisporobacter</taxon>
    </lineage>
</organism>
<dbReference type="RefSeq" id="WP_123608869.1">
    <property type="nucleotide sequence ID" value="NZ_RJVG01000003.1"/>
</dbReference>
<gene>
    <name evidence="2" type="ORF">EDD66_103372</name>
</gene>
<keyword evidence="1" id="KW-1133">Transmembrane helix</keyword>
<protein>
    <submittedName>
        <fullName evidence="2">Uncharacterized protein</fullName>
    </submittedName>
</protein>
<dbReference type="EMBL" id="RJVG01000003">
    <property type="protein sequence ID" value="ROR29434.1"/>
    <property type="molecule type" value="Genomic_DNA"/>
</dbReference>
<dbReference type="Proteomes" id="UP000273083">
    <property type="component" value="Unassembled WGS sequence"/>
</dbReference>
<keyword evidence="1" id="KW-0812">Transmembrane</keyword>
<evidence type="ECO:0000256" key="1">
    <source>
        <dbReference type="SAM" id="Phobius"/>
    </source>
</evidence>
<evidence type="ECO:0000313" key="2">
    <source>
        <dbReference type="EMBL" id="ROR29434.1"/>
    </source>
</evidence>
<proteinExistence type="predicted"/>
<accession>A0A3N1XRZ9</accession>
<dbReference type="AlphaFoldDB" id="A0A3N1XRZ9"/>
<keyword evidence="1" id="KW-0472">Membrane</keyword>
<reference evidence="2 3" key="1">
    <citation type="submission" date="2018-11" db="EMBL/GenBank/DDBJ databases">
        <title>Genomic Encyclopedia of Type Strains, Phase IV (KMG-IV): sequencing the most valuable type-strain genomes for metagenomic binning, comparative biology and taxonomic classification.</title>
        <authorList>
            <person name="Goeker M."/>
        </authorList>
    </citation>
    <scope>NUCLEOTIDE SEQUENCE [LARGE SCALE GENOMIC DNA]</scope>
    <source>
        <strain evidence="2 3">DSM 26537</strain>
    </source>
</reference>
<sequence>MNQKSEHLTNELLDAFNKNTLDNDTYLSVLSHISSCEECSSLYSNSFSQTDMICAPHYLKSSIMDHIHHSNEIVQIVQKQRTSINHQLFFYSLKIGFAMCGALLFLYSGLLSKNTNSYAKEIPIVKMNTIDDFNNKLYEFSNKLIMEENNYDQEKK</sequence>
<keyword evidence="3" id="KW-1185">Reference proteome</keyword>
<evidence type="ECO:0000313" key="3">
    <source>
        <dbReference type="Proteomes" id="UP000273083"/>
    </source>
</evidence>
<feature type="transmembrane region" description="Helical" evidence="1">
    <location>
        <begin position="88"/>
        <end position="110"/>
    </location>
</feature>